<keyword evidence="2" id="KW-1185">Reference proteome</keyword>
<dbReference type="Proteomes" id="UP000008311">
    <property type="component" value="Unassembled WGS sequence"/>
</dbReference>
<sequence length="84" mass="9775">MQRTVTLKDNITCCRNRQQKNLHPRFSKVHEVHNSVSPSLQITLGSNATESKLILLLSQDILLMDSITCRLSSYLEQQWKKEDY</sequence>
<accession>B9SPB4</accession>
<evidence type="ECO:0000313" key="2">
    <source>
        <dbReference type="Proteomes" id="UP000008311"/>
    </source>
</evidence>
<dbReference type="AlphaFoldDB" id="B9SPB4"/>
<dbReference type="InParanoid" id="B9SPB4"/>
<protein>
    <submittedName>
        <fullName evidence="1">Uncharacterized protein</fullName>
    </submittedName>
</protein>
<reference evidence="2" key="1">
    <citation type="journal article" date="2010" name="Nat. Biotechnol.">
        <title>Draft genome sequence of the oilseed species Ricinus communis.</title>
        <authorList>
            <person name="Chan A.P."/>
            <person name="Crabtree J."/>
            <person name="Zhao Q."/>
            <person name="Lorenzi H."/>
            <person name="Orvis J."/>
            <person name="Puiu D."/>
            <person name="Melake-Berhan A."/>
            <person name="Jones K.M."/>
            <person name="Redman J."/>
            <person name="Chen G."/>
            <person name="Cahoon E.B."/>
            <person name="Gedil M."/>
            <person name="Stanke M."/>
            <person name="Haas B.J."/>
            <person name="Wortman J.R."/>
            <person name="Fraser-Liggett C.M."/>
            <person name="Ravel J."/>
            <person name="Rabinowicz P.D."/>
        </authorList>
    </citation>
    <scope>NUCLEOTIDE SEQUENCE [LARGE SCALE GENOMIC DNA]</scope>
    <source>
        <strain evidence="2">cv. Hale</strain>
    </source>
</reference>
<proteinExistence type="predicted"/>
<gene>
    <name evidence="1" type="ORF">RCOM_0496600</name>
</gene>
<organism evidence="1 2">
    <name type="scientific">Ricinus communis</name>
    <name type="common">Castor bean</name>
    <dbReference type="NCBI Taxonomy" id="3988"/>
    <lineage>
        <taxon>Eukaryota</taxon>
        <taxon>Viridiplantae</taxon>
        <taxon>Streptophyta</taxon>
        <taxon>Embryophyta</taxon>
        <taxon>Tracheophyta</taxon>
        <taxon>Spermatophyta</taxon>
        <taxon>Magnoliopsida</taxon>
        <taxon>eudicotyledons</taxon>
        <taxon>Gunneridae</taxon>
        <taxon>Pentapetalae</taxon>
        <taxon>rosids</taxon>
        <taxon>fabids</taxon>
        <taxon>Malpighiales</taxon>
        <taxon>Euphorbiaceae</taxon>
        <taxon>Acalyphoideae</taxon>
        <taxon>Acalypheae</taxon>
        <taxon>Ricinus</taxon>
    </lineage>
</organism>
<dbReference type="EMBL" id="EQ974065">
    <property type="protein sequence ID" value="EEF34536.1"/>
    <property type="molecule type" value="Genomic_DNA"/>
</dbReference>
<evidence type="ECO:0000313" key="1">
    <source>
        <dbReference type="EMBL" id="EEF34536.1"/>
    </source>
</evidence>
<name>B9SPB4_RICCO</name>